<evidence type="ECO:0000256" key="4">
    <source>
        <dbReference type="ARBA" id="ARBA00023043"/>
    </source>
</evidence>
<evidence type="ECO:0000313" key="10">
    <source>
        <dbReference type="Proteomes" id="UP000009046"/>
    </source>
</evidence>
<reference evidence="8" key="1">
    <citation type="submission" date="2007-04" db="EMBL/GenBank/DDBJ databases">
        <title>Annotation of Pediculus humanus corporis strain USDA.</title>
        <authorList>
            <person name="Kirkness E."/>
            <person name="Hannick L."/>
            <person name="Hass B."/>
            <person name="Bruggner R."/>
            <person name="Lawson D."/>
            <person name="Bidwell S."/>
            <person name="Joardar V."/>
            <person name="Caler E."/>
            <person name="Walenz B."/>
            <person name="Inman J."/>
            <person name="Schobel S."/>
            <person name="Galinsky K."/>
            <person name="Amedeo P."/>
            <person name="Strausberg R."/>
        </authorList>
    </citation>
    <scope>NUCLEOTIDE SEQUENCE</scope>
    <source>
        <strain evidence="8">USDA</strain>
    </source>
</reference>
<dbReference type="PANTHER" id="PTHR24173:SF78">
    <property type="entry name" value="PROTEIN FEM-1 HOMOLOG B"/>
    <property type="match status" value="1"/>
</dbReference>
<dbReference type="InterPro" id="IPR036770">
    <property type="entry name" value="Ankyrin_rpt-contain_sf"/>
</dbReference>
<comment type="pathway">
    <text evidence="1">Protein modification; protein ubiquitination.</text>
</comment>
<protein>
    <recommendedName>
        <fullName evidence="6">Protein fem-1 homolog B</fullName>
    </recommendedName>
</protein>
<dbReference type="EMBL" id="DS235274">
    <property type="protein sequence ID" value="EEB14267.1"/>
    <property type="molecule type" value="Genomic_DNA"/>
</dbReference>
<dbReference type="GO" id="GO:0005737">
    <property type="term" value="C:cytoplasm"/>
    <property type="evidence" value="ECO:0007669"/>
    <property type="project" value="UniProtKB-SubCell"/>
</dbReference>
<dbReference type="Proteomes" id="UP000009046">
    <property type="component" value="Unassembled WGS sequence"/>
</dbReference>
<evidence type="ECO:0000313" key="8">
    <source>
        <dbReference type="EMBL" id="EEB14267.1"/>
    </source>
</evidence>
<dbReference type="Pfam" id="PF12796">
    <property type="entry name" value="Ank_2"/>
    <property type="match status" value="1"/>
</dbReference>
<dbReference type="HOGENOM" id="CLU_020042_1_0_1"/>
<keyword evidence="3" id="KW-0833">Ubl conjugation pathway</keyword>
<dbReference type="OrthoDB" id="4429489at2759"/>
<dbReference type="GeneID" id="8229630"/>
<dbReference type="PRINTS" id="PR01415">
    <property type="entry name" value="ANKYRIN"/>
</dbReference>
<dbReference type="InterPro" id="IPR002110">
    <property type="entry name" value="Ankyrin_rpt"/>
</dbReference>
<dbReference type="Pfam" id="PF00023">
    <property type="entry name" value="Ank"/>
    <property type="match status" value="1"/>
</dbReference>
<evidence type="ECO:0000256" key="1">
    <source>
        <dbReference type="ARBA" id="ARBA00004906"/>
    </source>
</evidence>
<dbReference type="PANTHER" id="PTHR24173">
    <property type="entry name" value="ANKYRIN REPEAT CONTAINING"/>
    <property type="match status" value="1"/>
</dbReference>
<dbReference type="CTD" id="8229630"/>
<keyword evidence="2" id="KW-0677">Repeat</keyword>
<dbReference type="EMBL" id="AAZO01003362">
    <property type="status" value="NOT_ANNOTATED_CDS"/>
    <property type="molecule type" value="Genomic_DNA"/>
</dbReference>
<evidence type="ECO:0000256" key="3">
    <source>
        <dbReference type="ARBA" id="ARBA00022786"/>
    </source>
</evidence>
<name>E0VLL1_PEDHC</name>
<dbReference type="SMART" id="SM00248">
    <property type="entry name" value="ANK"/>
    <property type="match status" value="7"/>
</dbReference>
<sequence length="626" mass="70221">MTEVEEVIVKKKITPSLRDRVYYAARDGMAITLFSLLYENKSVAQDLLDEHFIDDNNQKCTPLIIAAKNGHDKVVKTLLSNFNLNVEREGTVKFDKFVVEGASALWVAAGAGNLNVVKVLVKHGANVNHPTRANSTPLRAACFVGRLDIVKYLMNHNADIHIEKGADPNEKAKCGATALHFAAECGHTAIVKEILKYGAEFVKNKNDMTPLTAAAVATKAEVVEYLISLPNITKQEKIEALELLGASFANDKDNYCLQKAYFYLHIAMEMRYSDPNDIIRKPRCPPIPAYENCIECQTLQDLEAIKRNQNALHMESLTIWERILGRLNPEIPNPVIFRGAVFADDARFDRCIELWFHALNLKQLNQVTVTKDLLRFAQVFSQMLHAGVGISFNYVKSVLAAAVTELERNQEKVKNSNPKNYNEDMMEDMENNIYSVLYILVIVTKLMKKNISKLEKFEIHQLLYKLNKLNVTTREGQSLLHLSVNFQTPVDDFHTNHVCKFPCADVARLLMRCGADVNSMDNERNTPLHIIVSYQKPVSDFMTLHSIIIRLIEAGAHMDTVNSSGKTPFDAATTGVASIILQTQSKISLKCMAARVVKNYDLAYQGQVPKSLESFIELHGPGLNQG</sequence>
<evidence type="ECO:0000313" key="9">
    <source>
        <dbReference type="EnsemblMetazoa" id="PHUM289620-PA"/>
    </source>
</evidence>
<dbReference type="KEGG" id="phu:Phum_PHUM289620"/>
<dbReference type="PROSITE" id="PS50297">
    <property type="entry name" value="ANK_REP_REGION"/>
    <property type="match status" value="3"/>
</dbReference>
<dbReference type="SUPFAM" id="SSF48403">
    <property type="entry name" value="Ankyrin repeat"/>
    <property type="match status" value="1"/>
</dbReference>
<dbReference type="PROSITE" id="PS50088">
    <property type="entry name" value="ANK_REPEAT"/>
    <property type="match status" value="3"/>
</dbReference>
<evidence type="ECO:0000256" key="7">
    <source>
        <dbReference type="PROSITE-ProRule" id="PRU00023"/>
    </source>
</evidence>
<dbReference type="EMBL" id="AAZO01003363">
    <property type="status" value="NOT_ANNOTATED_CDS"/>
    <property type="molecule type" value="Genomic_DNA"/>
</dbReference>
<comment type="similarity">
    <text evidence="5">Belongs to the fem-1 family.</text>
</comment>
<proteinExistence type="inferred from homology"/>
<dbReference type="EnsemblMetazoa" id="PHUM289620-RA">
    <property type="protein sequence ID" value="PHUM289620-PA"/>
    <property type="gene ID" value="PHUM289620"/>
</dbReference>
<organism>
    <name type="scientific">Pediculus humanus subsp. corporis</name>
    <name type="common">Body louse</name>
    <dbReference type="NCBI Taxonomy" id="121224"/>
    <lineage>
        <taxon>Eukaryota</taxon>
        <taxon>Metazoa</taxon>
        <taxon>Ecdysozoa</taxon>
        <taxon>Arthropoda</taxon>
        <taxon>Hexapoda</taxon>
        <taxon>Insecta</taxon>
        <taxon>Pterygota</taxon>
        <taxon>Neoptera</taxon>
        <taxon>Paraneoptera</taxon>
        <taxon>Psocodea</taxon>
        <taxon>Troctomorpha</taxon>
        <taxon>Phthiraptera</taxon>
        <taxon>Anoplura</taxon>
        <taxon>Pediculidae</taxon>
        <taxon>Pediculus</taxon>
    </lineage>
</organism>
<dbReference type="RefSeq" id="XP_002427005.1">
    <property type="nucleotide sequence ID" value="XM_002426960.1"/>
</dbReference>
<feature type="repeat" description="ANK" evidence="7">
    <location>
        <begin position="133"/>
        <end position="165"/>
    </location>
</feature>
<dbReference type="eggNOG" id="KOG0508">
    <property type="taxonomic scope" value="Eukaryota"/>
</dbReference>
<dbReference type="VEuPathDB" id="VectorBase:PHUM289620"/>
<dbReference type="Gene3D" id="1.25.40.20">
    <property type="entry name" value="Ankyrin repeat-containing domain"/>
    <property type="match status" value="3"/>
</dbReference>
<keyword evidence="4 7" id="KW-0040">ANK repeat</keyword>
<keyword evidence="10" id="KW-1185">Reference proteome</keyword>
<dbReference type="InParanoid" id="E0VLL1"/>
<accession>E0VLL1</accession>
<dbReference type="Pfam" id="PF13637">
    <property type="entry name" value="Ank_4"/>
    <property type="match status" value="1"/>
</dbReference>
<dbReference type="AlphaFoldDB" id="E0VLL1"/>
<reference evidence="9" key="3">
    <citation type="submission" date="2021-02" db="UniProtKB">
        <authorList>
            <consortium name="EnsemblMetazoa"/>
        </authorList>
    </citation>
    <scope>IDENTIFICATION</scope>
    <source>
        <strain evidence="9">USDA</strain>
    </source>
</reference>
<feature type="repeat" description="ANK" evidence="7">
    <location>
        <begin position="100"/>
        <end position="132"/>
    </location>
</feature>
<dbReference type="FunCoup" id="E0VLL1">
    <property type="interactions" value="361"/>
</dbReference>
<evidence type="ECO:0000256" key="5">
    <source>
        <dbReference type="ARBA" id="ARBA00038500"/>
    </source>
</evidence>
<evidence type="ECO:0000256" key="2">
    <source>
        <dbReference type="ARBA" id="ARBA00022737"/>
    </source>
</evidence>
<feature type="repeat" description="ANK" evidence="7">
    <location>
        <begin position="174"/>
        <end position="206"/>
    </location>
</feature>
<dbReference type="STRING" id="121224.E0VLL1"/>
<gene>
    <name evidence="9" type="primary">8229630</name>
    <name evidence="8" type="ORF">Phum_PHUM289620</name>
</gene>
<dbReference type="OMA" id="ISTKTTC"/>
<evidence type="ECO:0000256" key="6">
    <source>
        <dbReference type="ARBA" id="ARBA00072197"/>
    </source>
</evidence>
<reference evidence="8" key="2">
    <citation type="submission" date="2007-04" db="EMBL/GenBank/DDBJ databases">
        <title>The genome of the human body louse.</title>
        <authorList>
            <consortium name="The Human Body Louse Genome Consortium"/>
            <person name="Kirkness E."/>
            <person name="Walenz B."/>
            <person name="Hass B."/>
            <person name="Bruggner R."/>
            <person name="Strausberg R."/>
        </authorList>
    </citation>
    <scope>NUCLEOTIDE SEQUENCE</scope>
    <source>
        <strain evidence="8">USDA</strain>
    </source>
</reference>